<sequence length="508" mass="53346">MERAPKSMLATAMALVLAATASGCGLSLFFPVVEESTPIPEDVDAALRPYYSQVLRWDQCGDFLCTTARAPLDWDDPSADEIELALIRQPAKEDKVGSLLVNPGGPGVSGYDVVAESVDVAVTGAVQDRYDIVGFDPRGVGRSTAVECLEPAELDSILYGIPPGSRGSNSWITGQNELTHSLGQACLANTGALLANVDTVSAARDLDMLRAVLGEEQLDYLGYSYGAYLGTVYAGTFPDKVGRLVLDGAIDPSLSEPQITLAQAQGLETALRSYLGACIPAATCPFQGSPDEALATVRALLDAVSKNPIPSTDGRSVGADTLLIAIAAPLYDAETWPALDTLFTTILAGQAEFALTLVDAYYGRSPDGSYTGNLFEALRAVRCLDYPAQNNVAVMKEQGRALADAAPHLGPYLAYSDLSCLSWPFPSERVPAPVSAPGAAPILVLGTTNDPSTPYQWAVSVASQLESGILVTRQGDGHTAFNQGNACVDATVEQYLVDGVVPAADVMC</sequence>
<dbReference type="PROSITE" id="PS51257">
    <property type="entry name" value="PROKAR_LIPOPROTEIN"/>
    <property type="match status" value="1"/>
</dbReference>
<dbReference type="GO" id="GO:0016787">
    <property type="term" value="F:hydrolase activity"/>
    <property type="evidence" value="ECO:0007669"/>
    <property type="project" value="UniProtKB-KW"/>
</dbReference>
<dbReference type="InterPro" id="IPR029058">
    <property type="entry name" value="AB_hydrolase_fold"/>
</dbReference>
<keyword evidence="3" id="KW-0378">Hydrolase</keyword>
<accession>A0A4Q7MH24</accession>
<comment type="caution">
    <text evidence="6">The sequence shown here is derived from an EMBL/GenBank/DDBJ whole genome shotgun (WGS) entry which is preliminary data.</text>
</comment>
<dbReference type="RefSeq" id="WP_130351029.1">
    <property type="nucleotide sequence ID" value="NZ_SGWY01000001.1"/>
</dbReference>
<dbReference type="PANTHER" id="PTHR43248:SF29">
    <property type="entry name" value="TRIPEPTIDYL AMINOPEPTIDASE"/>
    <property type="match status" value="1"/>
</dbReference>
<evidence type="ECO:0000313" key="7">
    <source>
        <dbReference type="Proteomes" id="UP000293289"/>
    </source>
</evidence>
<evidence type="ECO:0000256" key="1">
    <source>
        <dbReference type="ARBA" id="ARBA00010088"/>
    </source>
</evidence>
<feature type="chain" id="PRO_5038532725" evidence="4">
    <location>
        <begin position="22"/>
        <end position="508"/>
    </location>
</feature>
<proteinExistence type="inferred from homology"/>
<dbReference type="OrthoDB" id="3252468at2"/>
<dbReference type="Gene3D" id="3.40.50.1820">
    <property type="entry name" value="alpha/beta hydrolase"/>
    <property type="match status" value="1"/>
</dbReference>
<evidence type="ECO:0000256" key="2">
    <source>
        <dbReference type="ARBA" id="ARBA00022729"/>
    </source>
</evidence>
<reference evidence="6 7" key="1">
    <citation type="submission" date="2019-02" db="EMBL/GenBank/DDBJ databases">
        <title>Genomic Encyclopedia of Type Strains, Phase IV (KMG-IV): sequencing the most valuable type-strain genomes for metagenomic binning, comparative biology and taxonomic classification.</title>
        <authorList>
            <person name="Goeker M."/>
        </authorList>
    </citation>
    <scope>NUCLEOTIDE SEQUENCE [LARGE SCALE GENOMIC DNA]</scope>
    <source>
        <strain evidence="6 7">DSM 43045</strain>
    </source>
</reference>
<feature type="signal peptide" evidence="4">
    <location>
        <begin position="1"/>
        <end position="21"/>
    </location>
</feature>
<keyword evidence="7" id="KW-1185">Reference proteome</keyword>
<dbReference type="EMBL" id="SGWY01000001">
    <property type="protein sequence ID" value="RZS67605.1"/>
    <property type="molecule type" value="Genomic_DNA"/>
</dbReference>
<keyword evidence="2 4" id="KW-0732">Signal</keyword>
<evidence type="ECO:0000259" key="5">
    <source>
        <dbReference type="Pfam" id="PF08386"/>
    </source>
</evidence>
<feature type="domain" description="Peptidase S33 tripeptidyl aminopeptidase-like C-terminal" evidence="5">
    <location>
        <begin position="407"/>
        <end position="508"/>
    </location>
</feature>
<name>A0A4Q7MH24_9MICO</name>
<dbReference type="Pfam" id="PF08386">
    <property type="entry name" value="Abhydrolase_4"/>
    <property type="match status" value="1"/>
</dbReference>
<dbReference type="AlphaFoldDB" id="A0A4Q7MH24"/>
<dbReference type="InterPro" id="IPR013595">
    <property type="entry name" value="Pept_S33_TAP-like_C"/>
</dbReference>
<organism evidence="6 7">
    <name type="scientific">Agromyces ramosus</name>
    <dbReference type="NCBI Taxonomy" id="33879"/>
    <lineage>
        <taxon>Bacteria</taxon>
        <taxon>Bacillati</taxon>
        <taxon>Actinomycetota</taxon>
        <taxon>Actinomycetes</taxon>
        <taxon>Micrococcales</taxon>
        <taxon>Microbacteriaceae</taxon>
        <taxon>Agromyces</taxon>
    </lineage>
</organism>
<comment type="similarity">
    <text evidence="1">Belongs to the peptidase S33 family.</text>
</comment>
<protein>
    <submittedName>
        <fullName evidence="6">Tripeptidyl-peptidase B</fullName>
    </submittedName>
</protein>
<evidence type="ECO:0000256" key="4">
    <source>
        <dbReference type="SAM" id="SignalP"/>
    </source>
</evidence>
<evidence type="ECO:0000256" key="3">
    <source>
        <dbReference type="ARBA" id="ARBA00022801"/>
    </source>
</evidence>
<dbReference type="Proteomes" id="UP000293289">
    <property type="component" value="Unassembled WGS sequence"/>
</dbReference>
<dbReference type="PANTHER" id="PTHR43248">
    <property type="entry name" value="2-SUCCINYL-6-HYDROXY-2,4-CYCLOHEXADIENE-1-CARBOXYLATE SYNTHASE"/>
    <property type="match status" value="1"/>
</dbReference>
<dbReference type="InterPro" id="IPR051601">
    <property type="entry name" value="Serine_prot/Carboxylest_S33"/>
</dbReference>
<evidence type="ECO:0000313" key="6">
    <source>
        <dbReference type="EMBL" id="RZS67605.1"/>
    </source>
</evidence>
<gene>
    <name evidence="6" type="ORF">EV187_0026</name>
</gene>
<dbReference type="SUPFAM" id="SSF53474">
    <property type="entry name" value="alpha/beta-Hydrolases"/>
    <property type="match status" value="1"/>
</dbReference>